<feature type="domain" description="Knr4/Smi1-like" evidence="4">
    <location>
        <begin position="35"/>
        <end position="203"/>
    </location>
</feature>
<sequence>MDDATWRAWSREWALWEAIARRNDWEVVPVTVRPPASEAAIDALADAAGVRVPHELRALLLERSAGVAFGWNIPGHLQAPGKLNMPFGSNSRDVLWDIDDMRDEAIPNFLGWKESRAGEPDHEAPNPAEMWEGQFPLSHLMNGDMITIDVSDAERQPVRYFSHEVEGWHGWKIAPSLYDYISARSAVGWAGTEQDTMARFLDRPAADETGGPGIAHLSSDNPGAEAWIAWATRDPSDRHPDDPPRAIVAQTVAERDLLLAARDGHPLRLRAALAAGARPDVTATQEMRFDDRAWGWEYETALTLAVKRNDVAMADTLLSAGATLDTRVLPMNAAADIASPDTMRWLIERGARVNGWRHDRYHPLHTLVNRWRLFEGRPREVIEAEARREAEESEARMAEVLEEMVKGKSPAEAAALREAFQATSGFDEDALQRQLVRHLTRDAYLSMLAMLLSAGADPDAPWDNGIRMLVWGGEVSAPLLLKHGADPDAQDAHGRTALHWAQTVAFMDLLLDAGADPNALPEPADLSAGEERPRPLQYFLRTESWAERNPSVFADPAPLISRLLEGGADPVLPDGEGRSTLSYVRKPSRFDALVAAGLDPLRRQPDGGTVAHGMAEALGSNEKGAMDVLDRLIAAGVDLNAVDRQGRSVLHHAAMLSNAETGGLRALLARGADPSQRDDTGATPQNLVPRRVEYDEIRALLDPN</sequence>
<evidence type="ECO:0000256" key="2">
    <source>
        <dbReference type="ARBA" id="ARBA00023043"/>
    </source>
</evidence>
<keyword evidence="6" id="KW-1185">Reference proteome</keyword>
<dbReference type="Pfam" id="PF13637">
    <property type="entry name" value="Ank_4"/>
    <property type="match status" value="1"/>
</dbReference>
<proteinExistence type="predicted"/>
<dbReference type="InterPro" id="IPR002110">
    <property type="entry name" value="Ankyrin_rpt"/>
</dbReference>
<dbReference type="EMBL" id="JAGJCF010000013">
    <property type="protein sequence ID" value="MBP0617111.1"/>
    <property type="molecule type" value="Genomic_DNA"/>
</dbReference>
<dbReference type="Pfam" id="PF00023">
    <property type="entry name" value="Ank"/>
    <property type="match status" value="1"/>
</dbReference>
<evidence type="ECO:0000313" key="6">
    <source>
        <dbReference type="Proteomes" id="UP000678276"/>
    </source>
</evidence>
<dbReference type="Gene3D" id="1.25.40.20">
    <property type="entry name" value="Ankyrin repeat-containing domain"/>
    <property type="match status" value="3"/>
</dbReference>
<dbReference type="Pfam" id="PF09346">
    <property type="entry name" value="SMI1_KNR4"/>
    <property type="match status" value="1"/>
</dbReference>
<dbReference type="Proteomes" id="UP000678276">
    <property type="component" value="Unassembled WGS sequence"/>
</dbReference>
<dbReference type="SUPFAM" id="SSF48403">
    <property type="entry name" value="Ankyrin repeat"/>
    <property type="match status" value="2"/>
</dbReference>
<gene>
    <name evidence="5" type="ORF">J6595_16110</name>
</gene>
<dbReference type="InterPro" id="IPR050745">
    <property type="entry name" value="Multifunctional_regulatory"/>
</dbReference>
<evidence type="ECO:0000313" key="5">
    <source>
        <dbReference type="EMBL" id="MBP0617111.1"/>
    </source>
</evidence>
<dbReference type="SUPFAM" id="SSF160631">
    <property type="entry name" value="SMI1/KNR4-like"/>
    <property type="match status" value="1"/>
</dbReference>
<feature type="repeat" description="ANK" evidence="3">
    <location>
        <begin position="645"/>
        <end position="679"/>
    </location>
</feature>
<dbReference type="PROSITE" id="PS50088">
    <property type="entry name" value="ANK_REPEAT"/>
    <property type="match status" value="1"/>
</dbReference>
<reference evidence="5 6" key="1">
    <citation type="submission" date="2021-04" db="EMBL/GenBank/DDBJ databases">
        <title>Whole genome sequence of Jiella sp. KSK16Y-1.</title>
        <authorList>
            <person name="Tuo L."/>
        </authorList>
    </citation>
    <scope>NUCLEOTIDE SEQUENCE [LARGE SCALE GENOMIC DNA]</scope>
    <source>
        <strain evidence="5 6">KSK16Y-1</strain>
    </source>
</reference>
<evidence type="ECO:0000256" key="1">
    <source>
        <dbReference type="ARBA" id="ARBA00022737"/>
    </source>
</evidence>
<organism evidence="5 6">
    <name type="scientific">Jiella mangrovi</name>
    <dbReference type="NCBI Taxonomy" id="2821407"/>
    <lineage>
        <taxon>Bacteria</taxon>
        <taxon>Pseudomonadati</taxon>
        <taxon>Pseudomonadota</taxon>
        <taxon>Alphaproteobacteria</taxon>
        <taxon>Hyphomicrobiales</taxon>
        <taxon>Aurantimonadaceae</taxon>
        <taxon>Jiella</taxon>
    </lineage>
</organism>
<dbReference type="PANTHER" id="PTHR24189">
    <property type="entry name" value="MYOTROPHIN"/>
    <property type="match status" value="1"/>
</dbReference>
<dbReference type="InterPro" id="IPR018958">
    <property type="entry name" value="Knr4/Smi1-like_dom"/>
</dbReference>
<accession>A0ABS4BK33</accession>
<dbReference type="InterPro" id="IPR037883">
    <property type="entry name" value="Knr4/Smi1-like_sf"/>
</dbReference>
<dbReference type="RefSeq" id="WP_209595601.1">
    <property type="nucleotide sequence ID" value="NZ_JAGJCF010000013.1"/>
</dbReference>
<evidence type="ECO:0000259" key="4">
    <source>
        <dbReference type="SMART" id="SM00860"/>
    </source>
</evidence>
<dbReference type="SMART" id="SM00248">
    <property type="entry name" value="ANK"/>
    <property type="match status" value="5"/>
</dbReference>
<protein>
    <submittedName>
        <fullName evidence="5">Ankyrin repeat domain-containing protein</fullName>
    </submittedName>
</protein>
<keyword evidence="2 3" id="KW-0040">ANK repeat</keyword>
<dbReference type="SMART" id="SM00860">
    <property type="entry name" value="SMI1_KNR4"/>
    <property type="match status" value="1"/>
</dbReference>
<dbReference type="PROSITE" id="PS50297">
    <property type="entry name" value="ANK_REP_REGION"/>
    <property type="match status" value="1"/>
</dbReference>
<keyword evidence="1" id="KW-0677">Repeat</keyword>
<dbReference type="PANTHER" id="PTHR24189:SF50">
    <property type="entry name" value="ANKYRIN REPEAT AND SOCS BOX PROTEIN 2"/>
    <property type="match status" value="1"/>
</dbReference>
<comment type="caution">
    <text evidence="5">The sequence shown here is derived from an EMBL/GenBank/DDBJ whole genome shotgun (WGS) entry which is preliminary data.</text>
</comment>
<dbReference type="Gene3D" id="3.40.1580.10">
    <property type="entry name" value="SMI1/KNR4-like"/>
    <property type="match status" value="1"/>
</dbReference>
<dbReference type="InterPro" id="IPR036770">
    <property type="entry name" value="Ankyrin_rpt-contain_sf"/>
</dbReference>
<evidence type="ECO:0000256" key="3">
    <source>
        <dbReference type="PROSITE-ProRule" id="PRU00023"/>
    </source>
</evidence>
<name>A0ABS4BK33_9HYPH</name>